<evidence type="ECO:0000259" key="10">
    <source>
        <dbReference type="Pfam" id="PF13090"/>
    </source>
</evidence>
<dbReference type="NCBIfam" id="NF003921">
    <property type="entry name" value="PRK05443.2-2"/>
    <property type="match status" value="1"/>
</dbReference>
<evidence type="ECO:0000256" key="6">
    <source>
        <dbReference type="HAMAP-Rule" id="MF_00347"/>
    </source>
</evidence>
<feature type="domain" description="Polyphosphate kinase C-terminal" evidence="10">
    <location>
        <begin position="505"/>
        <end position="677"/>
    </location>
</feature>
<evidence type="ECO:0000256" key="4">
    <source>
        <dbReference type="ARBA" id="ARBA00022777"/>
    </source>
</evidence>
<dbReference type="NCBIfam" id="NF003917">
    <property type="entry name" value="PRK05443.1-1"/>
    <property type="match status" value="1"/>
</dbReference>
<feature type="domain" description="Polyphosphate kinase middle" evidence="8">
    <location>
        <begin position="123"/>
        <end position="306"/>
    </location>
</feature>
<dbReference type="Pfam" id="PF13090">
    <property type="entry name" value="PP_kinase_C"/>
    <property type="match status" value="1"/>
</dbReference>
<dbReference type="AlphaFoldDB" id="A0A6C0GV96"/>
<dbReference type="EC" id="2.7.4.1" evidence="6 7"/>
<dbReference type="NCBIfam" id="TIGR03705">
    <property type="entry name" value="poly_P_kin"/>
    <property type="match status" value="1"/>
</dbReference>
<gene>
    <name evidence="12" type="primary">ppk1</name>
    <name evidence="6" type="synonym">ppk</name>
    <name evidence="12" type="ORF">GXP67_19420</name>
</gene>
<accession>A0A6C0GV96</accession>
<keyword evidence="4 6" id="KW-0418">Kinase</keyword>
<feature type="binding site" evidence="6">
    <location>
        <position position="470"/>
    </location>
    <ligand>
        <name>ATP</name>
        <dbReference type="ChEBI" id="CHEBI:30616"/>
    </ligand>
</feature>
<proteinExistence type="inferred from homology"/>
<dbReference type="EMBL" id="CP048222">
    <property type="protein sequence ID" value="QHT72089.1"/>
    <property type="molecule type" value="Genomic_DNA"/>
</dbReference>
<name>A0A6C0GV96_9BACT</name>
<dbReference type="Gene3D" id="1.20.58.310">
    <property type="entry name" value="Polyphosphate kinase N-terminal domain"/>
    <property type="match status" value="1"/>
</dbReference>
<dbReference type="KEGG" id="rhoz:GXP67_19420"/>
<dbReference type="Pfam" id="PF13089">
    <property type="entry name" value="PP_kinase_N"/>
    <property type="match status" value="1"/>
</dbReference>
<evidence type="ECO:0000256" key="1">
    <source>
        <dbReference type="ARBA" id="ARBA00022553"/>
    </source>
</evidence>
<evidence type="ECO:0000313" key="13">
    <source>
        <dbReference type="Proteomes" id="UP000480178"/>
    </source>
</evidence>
<protein>
    <recommendedName>
        <fullName evidence="6 7">Polyphosphate kinase</fullName>
        <ecNumber evidence="6 7">2.7.4.1</ecNumber>
    </recommendedName>
    <alternativeName>
        <fullName evidence="6">ATP-polyphosphate phosphotransferase</fullName>
    </alternativeName>
    <alternativeName>
        <fullName evidence="6">Polyphosphoric acid kinase</fullName>
    </alternativeName>
</protein>
<keyword evidence="3 6" id="KW-0547">Nucleotide-binding</keyword>
<dbReference type="Proteomes" id="UP000480178">
    <property type="component" value="Chromosome"/>
</dbReference>
<keyword evidence="6" id="KW-0460">Magnesium</keyword>
<dbReference type="InterPro" id="IPR024953">
    <property type="entry name" value="PP_kinase_middle"/>
</dbReference>
<feature type="binding site" evidence="6">
    <location>
        <position position="45"/>
    </location>
    <ligand>
        <name>ATP</name>
        <dbReference type="ChEBI" id="CHEBI:30616"/>
    </ligand>
</feature>
<comment type="catalytic activity">
    <reaction evidence="6 7">
        <text>[phosphate](n) + ATP = [phosphate](n+1) + ADP</text>
        <dbReference type="Rhea" id="RHEA:19573"/>
        <dbReference type="Rhea" id="RHEA-COMP:9859"/>
        <dbReference type="Rhea" id="RHEA-COMP:14280"/>
        <dbReference type="ChEBI" id="CHEBI:16838"/>
        <dbReference type="ChEBI" id="CHEBI:30616"/>
        <dbReference type="ChEBI" id="CHEBI:456216"/>
        <dbReference type="EC" id="2.7.4.1"/>
    </reaction>
</comment>
<dbReference type="SUPFAM" id="SSF140356">
    <property type="entry name" value="PPK N-terminal domain-like"/>
    <property type="match status" value="1"/>
</dbReference>
<organism evidence="12 13">
    <name type="scientific">Rhodocytophaga rosea</name>
    <dbReference type="NCBI Taxonomy" id="2704465"/>
    <lineage>
        <taxon>Bacteria</taxon>
        <taxon>Pseudomonadati</taxon>
        <taxon>Bacteroidota</taxon>
        <taxon>Cytophagia</taxon>
        <taxon>Cytophagales</taxon>
        <taxon>Rhodocytophagaceae</taxon>
        <taxon>Rhodocytophaga</taxon>
    </lineage>
</organism>
<feature type="binding site" evidence="6">
    <location>
        <position position="376"/>
    </location>
    <ligand>
        <name>Mg(2+)</name>
        <dbReference type="ChEBI" id="CHEBI:18420"/>
    </ligand>
</feature>
<evidence type="ECO:0000259" key="11">
    <source>
        <dbReference type="Pfam" id="PF17941"/>
    </source>
</evidence>
<keyword evidence="2 6" id="KW-0808">Transferase</keyword>
<dbReference type="SUPFAM" id="SSF143724">
    <property type="entry name" value="PHP14-like"/>
    <property type="match status" value="1"/>
</dbReference>
<keyword evidence="5 6" id="KW-0067">ATP-binding</keyword>
<feature type="binding site" evidence="6">
    <location>
        <position position="594"/>
    </location>
    <ligand>
        <name>ATP</name>
        <dbReference type="ChEBI" id="CHEBI:30616"/>
    </ligand>
</feature>
<feature type="active site" description="Phosphohistidine intermediate" evidence="6">
    <location>
        <position position="436"/>
    </location>
</feature>
<dbReference type="CDD" id="cd09167">
    <property type="entry name" value="PLDc_EcPPK1_C2_like"/>
    <property type="match status" value="1"/>
</dbReference>
<reference evidence="12 13" key="1">
    <citation type="submission" date="2020-01" db="EMBL/GenBank/DDBJ databases">
        <authorList>
            <person name="Kim M.K."/>
        </authorList>
    </citation>
    <scope>NUCLEOTIDE SEQUENCE [LARGE SCALE GENOMIC DNA]</scope>
    <source>
        <strain evidence="12 13">172606-1</strain>
    </source>
</reference>
<dbReference type="GO" id="GO:0005524">
    <property type="term" value="F:ATP binding"/>
    <property type="evidence" value="ECO:0007669"/>
    <property type="project" value="UniProtKB-KW"/>
</dbReference>
<evidence type="ECO:0000256" key="5">
    <source>
        <dbReference type="ARBA" id="ARBA00022840"/>
    </source>
</evidence>
<dbReference type="SUPFAM" id="SSF56024">
    <property type="entry name" value="Phospholipase D/nuclease"/>
    <property type="match status" value="2"/>
</dbReference>
<evidence type="ECO:0000313" key="12">
    <source>
        <dbReference type="EMBL" id="QHT72089.1"/>
    </source>
</evidence>
<dbReference type="GO" id="GO:0009358">
    <property type="term" value="C:polyphosphate kinase complex"/>
    <property type="evidence" value="ECO:0007669"/>
    <property type="project" value="InterPro"/>
</dbReference>
<dbReference type="PIRSF" id="PIRSF015589">
    <property type="entry name" value="PP_kinase"/>
    <property type="match status" value="1"/>
</dbReference>
<dbReference type="GO" id="GO:0046872">
    <property type="term" value="F:metal ion binding"/>
    <property type="evidence" value="ECO:0007669"/>
    <property type="project" value="UniProtKB-KW"/>
</dbReference>
<dbReference type="InterPro" id="IPR025200">
    <property type="entry name" value="PPK_C_dom2"/>
</dbReference>
<comment type="function">
    <text evidence="6 7">Catalyzes the reversible transfer of the terminal phosphate of ATP to form a long-chain polyphosphate (polyP).</text>
</comment>
<evidence type="ECO:0000256" key="2">
    <source>
        <dbReference type="ARBA" id="ARBA00022679"/>
    </source>
</evidence>
<dbReference type="GO" id="GO:0006799">
    <property type="term" value="P:polyphosphate biosynthetic process"/>
    <property type="evidence" value="ECO:0007669"/>
    <property type="project" value="UniProtKB-UniRule"/>
</dbReference>
<feature type="domain" description="Polyphosphate kinase C-terminal" evidence="11">
    <location>
        <begin position="333"/>
        <end position="498"/>
    </location>
</feature>
<evidence type="ECO:0000259" key="9">
    <source>
        <dbReference type="Pfam" id="PF13089"/>
    </source>
</evidence>
<dbReference type="InterPro" id="IPR041108">
    <property type="entry name" value="PP_kinase_C_1"/>
</dbReference>
<feature type="domain" description="Polyphosphate kinase N-terminal" evidence="9">
    <location>
        <begin position="7"/>
        <end position="113"/>
    </location>
</feature>
<keyword evidence="1 6" id="KW-0597">Phosphoprotein</keyword>
<dbReference type="Gene3D" id="3.30.870.10">
    <property type="entry name" value="Endonuclease Chain A"/>
    <property type="match status" value="2"/>
</dbReference>
<dbReference type="InterPro" id="IPR003414">
    <property type="entry name" value="PP_kinase"/>
</dbReference>
<dbReference type="InterPro" id="IPR036832">
    <property type="entry name" value="PPK_N_dom_sf"/>
</dbReference>
<comment type="similarity">
    <text evidence="6 7">Belongs to the polyphosphate kinase 1 (PPK1) family.</text>
</comment>
<dbReference type="HAMAP" id="MF_00347">
    <property type="entry name" value="Polyphosphate_kinase"/>
    <property type="match status" value="1"/>
</dbReference>
<comment type="cofactor">
    <cofactor evidence="6">
        <name>Mg(2+)</name>
        <dbReference type="ChEBI" id="CHEBI:18420"/>
    </cofactor>
</comment>
<dbReference type="GO" id="GO:0008976">
    <property type="term" value="F:polyphosphate kinase activity"/>
    <property type="evidence" value="ECO:0007669"/>
    <property type="project" value="UniProtKB-UniRule"/>
</dbReference>
<dbReference type="PANTHER" id="PTHR30218:SF0">
    <property type="entry name" value="POLYPHOSPHATE KINASE"/>
    <property type="match status" value="1"/>
</dbReference>
<dbReference type="Gene3D" id="3.30.1840.10">
    <property type="entry name" value="Polyphosphate kinase middle domain"/>
    <property type="match status" value="1"/>
</dbReference>
<dbReference type="PANTHER" id="PTHR30218">
    <property type="entry name" value="POLYPHOSPHATE KINASE"/>
    <property type="match status" value="1"/>
</dbReference>
<evidence type="ECO:0000259" key="8">
    <source>
        <dbReference type="Pfam" id="PF02503"/>
    </source>
</evidence>
<keyword evidence="13" id="KW-1185">Reference proteome</keyword>
<dbReference type="Pfam" id="PF17941">
    <property type="entry name" value="PP_kinase_C_1"/>
    <property type="match status" value="1"/>
</dbReference>
<feature type="binding site" evidence="6">
    <location>
        <position position="566"/>
    </location>
    <ligand>
        <name>ATP</name>
        <dbReference type="ChEBI" id="CHEBI:30616"/>
    </ligand>
</feature>
<dbReference type="Pfam" id="PF02503">
    <property type="entry name" value="PP_kinase"/>
    <property type="match status" value="1"/>
</dbReference>
<feature type="binding site" evidence="6">
    <location>
        <position position="406"/>
    </location>
    <ligand>
        <name>Mg(2+)</name>
        <dbReference type="ChEBI" id="CHEBI:18420"/>
    </ligand>
</feature>
<keyword evidence="6" id="KW-0479">Metal-binding</keyword>
<evidence type="ECO:0000256" key="3">
    <source>
        <dbReference type="ARBA" id="ARBA00022741"/>
    </source>
</evidence>
<sequence>MTLVSRYFERDLSWLSFNYRVLMEAADTSLPLYDRIGFMAIYSSNLDEFFRVRVASIRSLLQLNKPKINRELAYEPAVLLQEIYAVVDKQQNEYGAILRNSILPGLRENGIIIYQNEPLTEAHQQEVKHYFRSKVLSYVQPVLLNEAGARKPFLENRAIYFIVKLRLKNTQDGEQVKYAHLNIPSDQLPRFVELSKTAGKHYFIFLDDIVRLNLGSVFPGYEVLEAYSIKLNRDAELNIIDEFDGDLKDKIKNQLSQRELGPPARFLYDATMPEDTLEFLLETFELSKEDLFPGGRYHNLYDLMKLPNPITPDLQSAPLVPLLHPKLESVESVLEAMETQDYLLHFPYHSYDYILRFFNEAAIDPLVEEIKITLYRIAANSFIANALISAARNGKKVTVFVEVKARFDEENNLRWAEKMKKAGIDIIYSLPALKVHAKIALIHRKTADGQIQRYAYLGTGNFNENTARIYTDHGLLTCHRKMTKEMEAVFAYLCGDKQKRHFKHLLVSQFNLQECFLEMIDREIKQAKAGDKASIIIKLNNLEDEKMIDKLYEASQAGVQVELIIRGICCLIPQVEGLSENIQVTRLVDRFLEHARVFIFYNGGDTEVYLASADWMKRNLYRRIEVGFPVYDEIMKAELMEIIRFQLQDNTKAVWLDTHQHNMSIKSATNETRIRAQMDTYQWLKQKQESFYKPEKMDSENHLKNPLSSL</sequence>
<dbReference type="CDD" id="cd09164">
    <property type="entry name" value="PLDc_EcPPK1_C1_like"/>
    <property type="match status" value="1"/>
</dbReference>
<dbReference type="InterPro" id="IPR025198">
    <property type="entry name" value="PPK_N_dom"/>
</dbReference>
<comment type="PTM">
    <text evidence="6 7">An intermediate of this reaction is the autophosphorylated ppk in which a phosphate is covalently linked to a histidine residue through a N-P bond.</text>
</comment>
<evidence type="ECO:0000256" key="7">
    <source>
        <dbReference type="RuleBase" id="RU003800"/>
    </source>
</evidence>
<dbReference type="InterPro" id="IPR036830">
    <property type="entry name" value="PP_kinase_middle_dom_sf"/>
</dbReference>